<dbReference type="RefSeq" id="WP_160878020.1">
    <property type="nucleotide sequence ID" value="NZ_WUEK01000006.1"/>
</dbReference>
<protein>
    <submittedName>
        <fullName evidence="2">DUF2510 domain-containing protein</fullName>
    </submittedName>
</protein>
<evidence type="ECO:0000259" key="1">
    <source>
        <dbReference type="Pfam" id="PF10708"/>
    </source>
</evidence>
<proteinExistence type="predicted"/>
<reference evidence="2 3" key="1">
    <citation type="submission" date="2019-12" db="EMBL/GenBank/DDBJ databases">
        <authorList>
            <person name="Kun Z."/>
        </authorList>
    </citation>
    <scope>NUCLEOTIDE SEQUENCE [LARGE SCALE GENOMIC DNA]</scope>
    <source>
        <strain evidence="2 3">YIM 123512</strain>
    </source>
</reference>
<dbReference type="InterPro" id="IPR018929">
    <property type="entry name" value="DUF2510"/>
</dbReference>
<organism evidence="2 3">
    <name type="scientific">Nocardioides flavescens</name>
    <dbReference type="NCBI Taxonomy" id="2691959"/>
    <lineage>
        <taxon>Bacteria</taxon>
        <taxon>Bacillati</taxon>
        <taxon>Actinomycetota</taxon>
        <taxon>Actinomycetes</taxon>
        <taxon>Propionibacteriales</taxon>
        <taxon>Nocardioidaceae</taxon>
        <taxon>Nocardioides</taxon>
    </lineage>
</organism>
<dbReference type="AlphaFoldDB" id="A0A6L7ERZ4"/>
<dbReference type="EMBL" id="WUEK01000006">
    <property type="protein sequence ID" value="MXG90083.1"/>
    <property type="molecule type" value="Genomic_DNA"/>
</dbReference>
<feature type="domain" description="DUF2510" evidence="1">
    <location>
        <begin position="6"/>
        <end position="37"/>
    </location>
</feature>
<dbReference type="Pfam" id="PF10708">
    <property type="entry name" value="DUF2510"/>
    <property type="match status" value="1"/>
</dbReference>
<evidence type="ECO:0000313" key="2">
    <source>
        <dbReference type="EMBL" id="MXG90083.1"/>
    </source>
</evidence>
<gene>
    <name evidence="2" type="ORF">GRQ65_11015</name>
</gene>
<dbReference type="Proteomes" id="UP000473325">
    <property type="component" value="Unassembled WGS sequence"/>
</dbReference>
<evidence type="ECO:0000313" key="3">
    <source>
        <dbReference type="Proteomes" id="UP000473325"/>
    </source>
</evidence>
<sequence length="215" mass="22304">MTQTPAGWYADPQDATQLRWWDGAAWTEHCSPRPATTTDQLSAAGAQLADGVAKGFTALGKWVNQNTSLGSQTPTFASVAASCGDEPPRHPLSASAELVVAPADLPRIAGVYAATGVAPTPEGTELEGQVVRLVPNPWDPAAPNGVAVLVGPAQVGRLPADLEAAYCPPLAQLTTRRLLATGTARLWARVQVPGGPVTEARVSVRLPEVSAMSDV</sequence>
<comment type="caution">
    <text evidence="2">The sequence shown here is derived from an EMBL/GenBank/DDBJ whole genome shotgun (WGS) entry which is preliminary data.</text>
</comment>
<accession>A0A6L7ERZ4</accession>
<name>A0A6L7ERZ4_9ACTN</name>
<keyword evidence="3" id="KW-1185">Reference proteome</keyword>